<evidence type="ECO:0000256" key="7">
    <source>
        <dbReference type="SAM" id="MobiDB-lite"/>
    </source>
</evidence>
<dbReference type="InterPro" id="IPR006612">
    <property type="entry name" value="THAP_Znf"/>
</dbReference>
<dbReference type="SMART" id="SM00980">
    <property type="entry name" value="THAP"/>
    <property type="match status" value="1"/>
</dbReference>
<dbReference type="InterPro" id="IPR027806">
    <property type="entry name" value="HARBI1_dom"/>
</dbReference>
<dbReference type="Proteomes" id="UP000823941">
    <property type="component" value="Chromosome 16"/>
</dbReference>
<sequence length="559" mass="63996">MNSKVYKWCAVPQCKNTSITTPNKVFVHVPYKKIIRDKWLKLARRNPNDVKTNSPLYFCEDHFDLPNDMENFMEYHVMGSVSQVRMKPGCMPTKFTCQPGRKTHTNTTERPYIAKKRRMMILEECEKQFEESTIVEEPSSSKEIASCSSVQQIVEEVPQLLPRMLDKAIQVHICKTFRSKANQTKVNLVNQMTSPLKPYLHSVSTSPFKIKHDVNNPSRPSINVLSKIVKQKEQSDSDTSYTPSDEPSSSIKSLHMEFTSDCSEMLEDDKRTEDLNTLECTLKKIKKNPRSYIGIPLNCYYLVNLISEQTGIPFNHILLCLKKIRLNNSFRELADDFGIDRSYPSKIFFKNVPLIASVMRPFIVSLDKELIKKTLPMAFRHKYHTVSCIIDCLEIEVQKPSKALNQALSWSDYKKANTIKYLISCTPNGLINYISYGYGGRITDTCIVETSDFSKCLQPNMCVMADRGFKHVEVYLRKMGVLLVRPPSVVSGAKLTKAEAKETKQIASLRIHVERVIRRLREFNMLKPHACLNLSLVKVLDDVITIACGLINIQDSLIK</sequence>
<accession>A0ABQ7QF05</accession>
<dbReference type="SUPFAM" id="SSF57716">
    <property type="entry name" value="Glucocorticoid receptor-like (DNA-binding domain)"/>
    <property type="match status" value="1"/>
</dbReference>
<feature type="domain" description="THAP-type" evidence="8">
    <location>
        <begin position="1"/>
        <end position="95"/>
    </location>
</feature>
<dbReference type="Pfam" id="PF13359">
    <property type="entry name" value="DDE_Tnp_4"/>
    <property type="match status" value="1"/>
</dbReference>
<feature type="compositionally biased region" description="Polar residues" evidence="7">
    <location>
        <begin position="237"/>
        <end position="251"/>
    </location>
</feature>
<evidence type="ECO:0000313" key="9">
    <source>
        <dbReference type="EMBL" id="KAG7303759.1"/>
    </source>
</evidence>
<organism evidence="9 10">
    <name type="scientific">Plutella xylostella</name>
    <name type="common">Diamondback moth</name>
    <name type="synonym">Plutella maculipennis</name>
    <dbReference type="NCBI Taxonomy" id="51655"/>
    <lineage>
        <taxon>Eukaryota</taxon>
        <taxon>Metazoa</taxon>
        <taxon>Ecdysozoa</taxon>
        <taxon>Arthropoda</taxon>
        <taxon>Hexapoda</taxon>
        <taxon>Insecta</taxon>
        <taxon>Pterygota</taxon>
        <taxon>Neoptera</taxon>
        <taxon>Endopterygota</taxon>
        <taxon>Lepidoptera</taxon>
        <taxon>Glossata</taxon>
        <taxon>Ditrysia</taxon>
        <taxon>Yponomeutoidea</taxon>
        <taxon>Plutellidae</taxon>
        <taxon>Plutella</taxon>
    </lineage>
</organism>
<gene>
    <name evidence="9" type="ORF">JYU34_012333</name>
</gene>
<proteinExistence type="predicted"/>
<evidence type="ECO:0000259" key="8">
    <source>
        <dbReference type="PROSITE" id="PS50950"/>
    </source>
</evidence>
<comment type="cofactor">
    <cofactor evidence="1">
        <name>a divalent metal cation</name>
        <dbReference type="ChEBI" id="CHEBI:60240"/>
    </cofactor>
</comment>
<comment type="caution">
    <text evidence="9">The sequence shown here is derived from an EMBL/GenBank/DDBJ whole genome shotgun (WGS) entry which is preliminary data.</text>
</comment>
<evidence type="ECO:0000256" key="4">
    <source>
        <dbReference type="ARBA" id="ARBA00022833"/>
    </source>
</evidence>
<dbReference type="Pfam" id="PF05485">
    <property type="entry name" value="THAP"/>
    <property type="match status" value="1"/>
</dbReference>
<evidence type="ECO:0000256" key="3">
    <source>
        <dbReference type="ARBA" id="ARBA00022771"/>
    </source>
</evidence>
<keyword evidence="5 6" id="KW-0238">DNA-binding</keyword>
<reference evidence="9 10" key="1">
    <citation type="submission" date="2021-06" db="EMBL/GenBank/DDBJ databases">
        <title>A haploid diamondback moth (Plutella xylostella L.) genome assembly resolves 31 chromosomes and identifies a diamide resistance mutation.</title>
        <authorList>
            <person name="Ward C.M."/>
            <person name="Perry K.D."/>
            <person name="Baker G."/>
            <person name="Powis K."/>
            <person name="Heckel D.G."/>
            <person name="Baxter S.W."/>
        </authorList>
    </citation>
    <scope>NUCLEOTIDE SEQUENCE [LARGE SCALE GENOMIC DNA]</scope>
    <source>
        <strain evidence="9 10">LV</strain>
        <tissue evidence="9">Single pupa</tissue>
    </source>
</reference>
<evidence type="ECO:0000256" key="6">
    <source>
        <dbReference type="PROSITE-ProRule" id="PRU00309"/>
    </source>
</evidence>
<evidence type="ECO:0000256" key="2">
    <source>
        <dbReference type="ARBA" id="ARBA00022723"/>
    </source>
</evidence>
<dbReference type="PANTHER" id="PTHR23080">
    <property type="entry name" value="THAP DOMAIN PROTEIN"/>
    <property type="match status" value="1"/>
</dbReference>
<evidence type="ECO:0000256" key="1">
    <source>
        <dbReference type="ARBA" id="ARBA00001968"/>
    </source>
</evidence>
<dbReference type="PROSITE" id="PS50950">
    <property type="entry name" value="ZF_THAP"/>
    <property type="match status" value="1"/>
</dbReference>
<keyword evidence="4" id="KW-0862">Zinc</keyword>
<keyword evidence="10" id="KW-1185">Reference proteome</keyword>
<name>A0ABQ7QF05_PLUXY</name>
<feature type="region of interest" description="Disordered" evidence="7">
    <location>
        <begin position="232"/>
        <end position="251"/>
    </location>
</feature>
<dbReference type="EMBL" id="JAHIBW010000016">
    <property type="protein sequence ID" value="KAG7303759.1"/>
    <property type="molecule type" value="Genomic_DNA"/>
</dbReference>
<evidence type="ECO:0000256" key="5">
    <source>
        <dbReference type="ARBA" id="ARBA00023125"/>
    </source>
</evidence>
<keyword evidence="3 6" id="KW-0863">Zinc-finger</keyword>
<evidence type="ECO:0000313" key="10">
    <source>
        <dbReference type="Proteomes" id="UP000823941"/>
    </source>
</evidence>
<protein>
    <recommendedName>
        <fullName evidence="8">THAP-type domain-containing protein</fullName>
    </recommendedName>
</protein>
<keyword evidence="2" id="KW-0479">Metal-binding</keyword>